<gene>
    <name evidence="4" type="ORF">PCANC_04597</name>
    <name evidence="2" type="ORF">PCANC_16474</name>
    <name evidence="3" type="ORF">PCASD_00050</name>
</gene>
<feature type="region of interest" description="Disordered" evidence="1">
    <location>
        <begin position="25"/>
        <end position="91"/>
    </location>
</feature>
<sequence>MNLVFAAQKNKECVRDDGHIRKEFVRDTMSTHASGGAYPSDTDTGPQPQPQPSSPPPPSTRRQTTRAAVRSGWKLPLHRFSQRTTNPRARA</sequence>
<proteinExistence type="predicted"/>
<evidence type="ECO:0000313" key="4">
    <source>
        <dbReference type="EMBL" id="PLW55723.1"/>
    </source>
</evidence>
<dbReference type="EMBL" id="PGCJ01000883">
    <property type="protein sequence ID" value="PLW15938.1"/>
    <property type="molecule type" value="Genomic_DNA"/>
</dbReference>
<evidence type="ECO:0000313" key="5">
    <source>
        <dbReference type="Proteomes" id="UP000235388"/>
    </source>
</evidence>
<keyword evidence="5" id="KW-1185">Reference proteome</keyword>
<name>A0A2N5W0E7_9BASI</name>
<organism evidence="4 5">
    <name type="scientific">Puccinia coronata f. sp. avenae</name>
    <dbReference type="NCBI Taxonomy" id="200324"/>
    <lineage>
        <taxon>Eukaryota</taxon>
        <taxon>Fungi</taxon>
        <taxon>Dikarya</taxon>
        <taxon>Basidiomycota</taxon>
        <taxon>Pucciniomycotina</taxon>
        <taxon>Pucciniomycetes</taxon>
        <taxon>Pucciniales</taxon>
        <taxon>Pucciniaceae</taxon>
        <taxon>Puccinia</taxon>
    </lineage>
</organism>
<dbReference type="EMBL" id="PGCJ01000029">
    <property type="protein sequence ID" value="PLW55723.1"/>
    <property type="molecule type" value="Genomic_DNA"/>
</dbReference>
<dbReference type="AlphaFoldDB" id="A0A2N5W0E7"/>
<protein>
    <submittedName>
        <fullName evidence="4">Uncharacterized protein</fullName>
    </submittedName>
</protein>
<dbReference type="Proteomes" id="UP000235388">
    <property type="component" value="Unassembled WGS sequence"/>
</dbReference>
<evidence type="ECO:0000313" key="6">
    <source>
        <dbReference type="Proteomes" id="UP000235392"/>
    </source>
</evidence>
<dbReference type="Proteomes" id="UP000235392">
    <property type="component" value="Unassembled WGS sequence"/>
</dbReference>
<comment type="caution">
    <text evidence="4">The sequence shown here is derived from an EMBL/GenBank/DDBJ whole genome shotgun (WGS) entry which is preliminary data.</text>
</comment>
<reference evidence="5 6" key="1">
    <citation type="submission" date="2017-11" db="EMBL/GenBank/DDBJ databases">
        <title>De novo assembly and phasing of dikaryotic genomes from two isolates of Puccinia coronata f. sp. avenae, the causal agent of oat crown rust.</title>
        <authorList>
            <person name="Miller M.E."/>
            <person name="Zhang Y."/>
            <person name="Omidvar V."/>
            <person name="Sperschneider J."/>
            <person name="Schwessinger B."/>
            <person name="Raley C."/>
            <person name="Palmer J.M."/>
            <person name="Garnica D."/>
            <person name="Upadhyaya N."/>
            <person name="Rathjen J."/>
            <person name="Taylor J.M."/>
            <person name="Park R.F."/>
            <person name="Dodds P.N."/>
            <person name="Hirsch C.D."/>
            <person name="Kianian S.F."/>
            <person name="Figueroa M."/>
        </authorList>
    </citation>
    <scope>NUCLEOTIDE SEQUENCE [LARGE SCALE GENOMIC DNA]</scope>
    <source>
        <strain evidence="4">12NC29</strain>
        <strain evidence="3">12SD80</strain>
    </source>
</reference>
<dbReference type="EMBL" id="PGCI01000001">
    <property type="protein sequence ID" value="PLW52280.1"/>
    <property type="molecule type" value="Genomic_DNA"/>
</dbReference>
<evidence type="ECO:0000313" key="3">
    <source>
        <dbReference type="EMBL" id="PLW52280.1"/>
    </source>
</evidence>
<feature type="compositionally biased region" description="Polar residues" evidence="1">
    <location>
        <begin position="82"/>
        <end position="91"/>
    </location>
</feature>
<accession>A0A2N5W0E7</accession>
<feature type="compositionally biased region" description="Pro residues" evidence="1">
    <location>
        <begin position="47"/>
        <end position="59"/>
    </location>
</feature>
<evidence type="ECO:0000313" key="2">
    <source>
        <dbReference type="EMBL" id="PLW15938.1"/>
    </source>
</evidence>
<evidence type="ECO:0000256" key="1">
    <source>
        <dbReference type="SAM" id="MobiDB-lite"/>
    </source>
</evidence>